<reference evidence="6 7" key="1">
    <citation type="journal article" date="2016" name="Nat. Commun.">
        <title>Thousands of microbial genomes shed light on interconnected biogeochemical processes in an aquifer system.</title>
        <authorList>
            <person name="Anantharaman K."/>
            <person name="Brown C.T."/>
            <person name="Hug L.A."/>
            <person name="Sharon I."/>
            <person name="Castelle C.J."/>
            <person name="Probst A.J."/>
            <person name="Thomas B.C."/>
            <person name="Singh A."/>
            <person name="Wilkins M.J."/>
            <person name="Karaoz U."/>
            <person name="Brodie E.L."/>
            <person name="Williams K.H."/>
            <person name="Hubbard S.S."/>
            <person name="Banfield J.F."/>
        </authorList>
    </citation>
    <scope>NUCLEOTIDE SEQUENCE [LARGE SCALE GENOMIC DNA]</scope>
</reference>
<feature type="region of interest" description="Disordered" evidence="4">
    <location>
        <begin position="460"/>
        <end position="498"/>
    </location>
</feature>
<keyword evidence="2" id="KW-0964">Secreted</keyword>
<accession>A0A1F4ZCG1</accession>
<evidence type="ECO:0000256" key="3">
    <source>
        <dbReference type="ARBA" id="ARBA00022729"/>
    </source>
</evidence>
<proteinExistence type="predicted"/>
<evidence type="ECO:0000313" key="7">
    <source>
        <dbReference type="Proteomes" id="UP000177080"/>
    </source>
</evidence>
<evidence type="ECO:0000256" key="1">
    <source>
        <dbReference type="ARBA" id="ARBA00004613"/>
    </source>
</evidence>
<dbReference type="GO" id="GO:0005576">
    <property type="term" value="C:extracellular region"/>
    <property type="evidence" value="ECO:0007669"/>
    <property type="project" value="UniProtKB-SubCell"/>
</dbReference>
<evidence type="ECO:0000256" key="2">
    <source>
        <dbReference type="ARBA" id="ARBA00022525"/>
    </source>
</evidence>
<dbReference type="AlphaFoldDB" id="A0A1F4ZCG1"/>
<keyword evidence="3" id="KW-0732">Signal</keyword>
<dbReference type="Pfam" id="PF24517">
    <property type="entry name" value="CBM96"/>
    <property type="match status" value="1"/>
</dbReference>
<dbReference type="InterPro" id="IPR036439">
    <property type="entry name" value="Dockerin_dom_sf"/>
</dbReference>
<dbReference type="InterPro" id="IPR055372">
    <property type="entry name" value="CBM96"/>
</dbReference>
<name>A0A1F4ZCG1_9BACT</name>
<dbReference type="NCBIfam" id="NF033679">
    <property type="entry name" value="DNRLRE_dom"/>
    <property type="match status" value="1"/>
</dbReference>
<comment type="caution">
    <text evidence="6">The sequence shown here is derived from an EMBL/GenBank/DDBJ whole genome shotgun (WGS) entry which is preliminary data.</text>
</comment>
<evidence type="ECO:0000313" key="6">
    <source>
        <dbReference type="EMBL" id="OGD03616.1"/>
    </source>
</evidence>
<dbReference type="Gene3D" id="2.60.40.680">
    <property type="match status" value="1"/>
</dbReference>
<dbReference type="PROSITE" id="PS00018">
    <property type="entry name" value="EF_HAND_1"/>
    <property type="match status" value="1"/>
</dbReference>
<dbReference type="Proteomes" id="UP000177080">
    <property type="component" value="Unassembled WGS sequence"/>
</dbReference>
<dbReference type="InterPro" id="IPR018247">
    <property type="entry name" value="EF_Hand_1_Ca_BS"/>
</dbReference>
<evidence type="ECO:0000256" key="4">
    <source>
        <dbReference type="SAM" id="MobiDB-lite"/>
    </source>
</evidence>
<feature type="domain" description="Carbohydrate-binding module family 96" evidence="5">
    <location>
        <begin position="238"/>
        <end position="387"/>
    </location>
</feature>
<feature type="compositionally biased region" description="Pro residues" evidence="4">
    <location>
        <begin position="478"/>
        <end position="497"/>
    </location>
</feature>
<dbReference type="EMBL" id="MEXN01000005">
    <property type="protein sequence ID" value="OGD03616.1"/>
    <property type="molecule type" value="Genomic_DNA"/>
</dbReference>
<dbReference type="STRING" id="1797259.A2989_02960"/>
<dbReference type="GO" id="GO:0000272">
    <property type="term" value="P:polysaccharide catabolic process"/>
    <property type="evidence" value="ECO:0007669"/>
    <property type="project" value="InterPro"/>
</dbReference>
<organism evidence="6 7">
    <name type="scientific">Candidatus Amesbacteria bacterium RIFCSPLOWO2_01_FULL_48_25</name>
    <dbReference type="NCBI Taxonomy" id="1797259"/>
    <lineage>
        <taxon>Bacteria</taxon>
        <taxon>Candidatus Amesiibacteriota</taxon>
    </lineage>
</organism>
<comment type="subcellular location">
    <subcellularLocation>
        <location evidence="1">Secreted</location>
    </subcellularLocation>
</comment>
<dbReference type="Gene3D" id="1.10.1330.10">
    <property type="entry name" value="Dockerin domain"/>
    <property type="match status" value="1"/>
</dbReference>
<sequence length="802" mass="84904">MPNNRRGLFIILLLLLGLFLGLTAVRQTQLFKKKAALADTATLTFAPLSPTTYSPGNSFPVTVRLNTNTQSISGSDILTSFNADQLSLTGITINPTGDTNLNSTSATFAPVTSTGTFDLLRVINCANNGGSSGCPSGRGVAEFGFVRFNWGANAPTAAYSTNGSTVDVATFTFQVKSTAPAGTNPIKFVFTSLSSTTDSNVTAATTVEDILAAPTSQLNITISSTAPTPTPTLPPGGTFTLTAIEDTYVDSGSPSSNYGSSGVLGVDASPTTKISFLKFDLRNLSNTTITSAKLRLTVSQATNSDSTSTQSVKFISNSSWSESTLTYSNSTSYPLGTVLATNPGGTLGETKLIDITSSVSANRGNYYSVGLDQTDIDGLDIYSSEATCPTAIPSCRPALVISTSSTSFPPGDADHDGDVDLGDLGLWARDYGLSISPANFNSDSTVNGLDYLIWRTNFLPAPSPPTTPTPTTTGPTPTRTPTPTPTPSGPTPTPPPVGSVYRSHTNDSYWNVPMPANAPIDIHSSTYITDSQTSSENLDYLGLTAAPDALQDFGYPIYWATASDPTYNYNYTYIDPVTNNPVTVTIPYRIPLGAKPASGSDGALIVYDRGWNQVIEMWKAVYNSTSNSWSYASFKHYVLDSNGLAFGVTGYTTVLNFGHRGIPPPARAIRVDEVQAGAINHRLECFWWATGTNYANHYWPMSGDEGAKGGIVPEGIVARIKPSVNLSTKGLTPPALVIARALQTYGCTVGDNTGAGNRVQLELNKTAWQNLGLTFSALSSIPWSDYEFIQGGYDPVTGTIRQ</sequence>
<protein>
    <recommendedName>
        <fullName evidence="5">Carbohydrate-binding module family 96 domain-containing protein</fullName>
    </recommendedName>
</protein>
<gene>
    <name evidence="6" type="ORF">A2989_02960</name>
</gene>
<evidence type="ECO:0000259" key="5">
    <source>
        <dbReference type="Pfam" id="PF24517"/>
    </source>
</evidence>